<dbReference type="OrthoDB" id="6718656at2759"/>
<evidence type="ECO:0000256" key="5">
    <source>
        <dbReference type="SAM" id="MobiDB-lite"/>
    </source>
</evidence>
<evidence type="ECO:0000256" key="4">
    <source>
        <dbReference type="SAM" id="Coils"/>
    </source>
</evidence>
<feature type="coiled-coil region" evidence="4">
    <location>
        <begin position="604"/>
        <end position="631"/>
    </location>
</feature>
<evidence type="ECO:0000256" key="1">
    <source>
        <dbReference type="ARBA" id="ARBA00022737"/>
    </source>
</evidence>
<dbReference type="HOGENOM" id="CLU_009666_1_1_1"/>
<name>G4THE8_SERID</name>
<dbReference type="Gene3D" id="3.10.260.10">
    <property type="entry name" value="Transcription regulator HTH, APSES-type DNA-binding domain"/>
    <property type="match status" value="1"/>
</dbReference>
<feature type="compositionally biased region" description="Low complexity" evidence="5">
    <location>
        <begin position="210"/>
        <end position="223"/>
    </location>
</feature>
<organism evidence="7 8">
    <name type="scientific">Serendipita indica (strain DSM 11827)</name>
    <name type="common">Root endophyte fungus</name>
    <name type="synonym">Piriformospora indica</name>
    <dbReference type="NCBI Taxonomy" id="1109443"/>
    <lineage>
        <taxon>Eukaryota</taxon>
        <taxon>Fungi</taxon>
        <taxon>Dikarya</taxon>
        <taxon>Basidiomycota</taxon>
        <taxon>Agaricomycotina</taxon>
        <taxon>Agaricomycetes</taxon>
        <taxon>Sebacinales</taxon>
        <taxon>Serendipitaceae</taxon>
        <taxon>Serendipita</taxon>
    </lineage>
</organism>
<accession>G4THE8</accession>
<dbReference type="InterPro" id="IPR036770">
    <property type="entry name" value="Ankyrin_rpt-contain_sf"/>
</dbReference>
<dbReference type="InterPro" id="IPR018004">
    <property type="entry name" value="KilA/APSES_HTH"/>
</dbReference>
<dbReference type="OMA" id="HHIAMMA"/>
<dbReference type="FunFam" id="3.10.260.10:FF:000001">
    <property type="entry name" value="APSES transcription factor (MbpA)"/>
    <property type="match status" value="1"/>
</dbReference>
<evidence type="ECO:0000313" key="7">
    <source>
        <dbReference type="EMBL" id="CCA70741.1"/>
    </source>
</evidence>
<dbReference type="AlphaFoldDB" id="G4THE8"/>
<dbReference type="PANTHER" id="PTHR43828:SF3">
    <property type="entry name" value="CHROMO DOMAIN-CONTAINING PROTEIN"/>
    <property type="match status" value="1"/>
</dbReference>
<comment type="caution">
    <text evidence="7">The sequence shown here is derived from an EMBL/GenBank/DDBJ whole genome shotgun (WGS) entry which is preliminary data.</text>
</comment>
<dbReference type="GO" id="GO:0003677">
    <property type="term" value="F:DNA binding"/>
    <property type="evidence" value="ECO:0007669"/>
    <property type="project" value="InterPro"/>
</dbReference>
<dbReference type="GO" id="GO:0030907">
    <property type="term" value="C:MBF transcription complex"/>
    <property type="evidence" value="ECO:0007669"/>
    <property type="project" value="TreeGrafter"/>
</dbReference>
<dbReference type="PROSITE" id="PS50297">
    <property type="entry name" value="ANK_REP_REGION"/>
    <property type="match status" value="2"/>
</dbReference>
<evidence type="ECO:0000313" key="8">
    <source>
        <dbReference type="Proteomes" id="UP000007148"/>
    </source>
</evidence>
<evidence type="ECO:0000256" key="2">
    <source>
        <dbReference type="ARBA" id="ARBA00023043"/>
    </source>
</evidence>
<dbReference type="InParanoid" id="G4THE8"/>
<protein>
    <submittedName>
        <fullName evidence="7">Related to transcription factor</fullName>
    </submittedName>
</protein>
<keyword evidence="2 3" id="KW-0040">ANK repeat</keyword>
<dbReference type="Pfam" id="PF04383">
    <property type="entry name" value="KilA-N"/>
    <property type="match status" value="1"/>
</dbReference>
<dbReference type="GO" id="GO:0001228">
    <property type="term" value="F:DNA-binding transcription activator activity, RNA polymerase II-specific"/>
    <property type="evidence" value="ECO:0007669"/>
    <property type="project" value="UniProtKB-ARBA"/>
</dbReference>
<feature type="domain" description="HTH APSES-type" evidence="6">
    <location>
        <begin position="9"/>
        <end position="117"/>
    </location>
</feature>
<sequence>MNLNQQPRVYPAVYSGVGVYECMIRGIAVMRRRADSYVNATQILKVAGIDKGRRTKILEKEILPGKHEIVQGGYGKYQGTWIPLDRGRDVAAQYGVSALLAPLFDHVPNPAMMGAMPHFGGPPRGPGAIPAMHFPTHMRPPPPYMIHYMPPNMVGRPPMFPPGPHLYPPYQQIPPGTNGQPRMPHLYPPIPHPFMPPGPAPAMNLTASGSRTSSTQATNSSSSLKRSREDADNDAGPSQDTDVTMVSGEGGSSSASQSGVDAPPSKKPRKEGERLNGFEMNVDSLVPAANPITTIDPKALSKSYPIINSLPETFTPAEDELLPRPSTSSSMNRIQTRAAVQRSTKRAQLYASIRKDDAEAVVRLLLESPDDPMLAGADLDAVVDDKGHTSLHIAAALGKISVIEALVLRGADVHRGNNRGETALMRAVLTNHHYQAQTFEDLLKLLRQSLRTIDDLKKTVLHHLAFVSGALLRVAEANYYLETILMWVGKHEGGLFNTIVDLPDENGDTSLNIAARLGAKPFVKTLLAFGARSNIPNRFGLRPTDYGLLGENIEDDLVESARPDPGFASTPFRSSEEVLKDMSQLISTMTEDLASEKAAKRVDYELVQDNLKSTTKLLAEKRKELEKLRSDSQEVDGVAQRISKLTLLRDNPGSFDWRGRLGADEVMTASPFKPRPVPPIESPQLSSMEKSVSQALASANDLDSLILLRRMKLWHERINSILQQRQASAKEGGLEKELQYRKVIALCTGISADEIDENLEALLESFASEPQDPGQSRLADFMDKTKIGVA</sequence>
<dbReference type="PROSITE" id="PS51299">
    <property type="entry name" value="HTH_APSES"/>
    <property type="match status" value="1"/>
</dbReference>
<dbReference type="SUPFAM" id="SSF48403">
    <property type="entry name" value="Ankyrin repeat"/>
    <property type="match status" value="1"/>
</dbReference>
<dbReference type="InterPro" id="IPR051642">
    <property type="entry name" value="SWI6-like"/>
</dbReference>
<dbReference type="FunCoup" id="G4THE8">
    <property type="interactions" value="142"/>
</dbReference>
<feature type="compositionally biased region" description="Pro residues" evidence="5">
    <location>
        <begin position="189"/>
        <end position="200"/>
    </location>
</feature>
<dbReference type="Pfam" id="PF12796">
    <property type="entry name" value="Ank_2"/>
    <property type="match status" value="1"/>
</dbReference>
<dbReference type="EMBL" id="CAFZ01000093">
    <property type="protein sequence ID" value="CCA70741.1"/>
    <property type="molecule type" value="Genomic_DNA"/>
</dbReference>
<dbReference type="SMART" id="SM00248">
    <property type="entry name" value="ANK"/>
    <property type="match status" value="3"/>
</dbReference>
<dbReference type="SUPFAM" id="SSF54616">
    <property type="entry name" value="DNA-binding domain of Mlu1-box binding protein MBP1"/>
    <property type="match status" value="1"/>
</dbReference>
<dbReference type="PANTHER" id="PTHR43828">
    <property type="entry name" value="ASPARAGINASE"/>
    <property type="match status" value="1"/>
</dbReference>
<dbReference type="eggNOG" id="ENOG502QPWC">
    <property type="taxonomic scope" value="Eukaryota"/>
</dbReference>
<evidence type="ECO:0000259" key="6">
    <source>
        <dbReference type="PROSITE" id="PS51299"/>
    </source>
</evidence>
<dbReference type="STRING" id="1109443.G4THE8"/>
<dbReference type="SMART" id="SM01252">
    <property type="entry name" value="KilA-N"/>
    <property type="match status" value="1"/>
</dbReference>
<dbReference type="GO" id="GO:0033309">
    <property type="term" value="C:SBF transcription complex"/>
    <property type="evidence" value="ECO:0007669"/>
    <property type="project" value="TreeGrafter"/>
</dbReference>
<keyword evidence="8" id="KW-1185">Reference proteome</keyword>
<feature type="repeat" description="ANK" evidence="3">
    <location>
        <begin position="506"/>
        <end position="538"/>
    </location>
</feature>
<keyword evidence="4" id="KW-0175">Coiled coil</keyword>
<dbReference type="Proteomes" id="UP000007148">
    <property type="component" value="Unassembled WGS sequence"/>
</dbReference>
<dbReference type="PROSITE" id="PS50088">
    <property type="entry name" value="ANK_REPEAT"/>
    <property type="match status" value="2"/>
</dbReference>
<dbReference type="Gene3D" id="1.25.40.20">
    <property type="entry name" value="Ankyrin repeat-containing domain"/>
    <property type="match status" value="1"/>
</dbReference>
<reference evidence="7 8" key="1">
    <citation type="journal article" date="2011" name="PLoS Pathog.">
        <title>Endophytic Life Strategies Decoded by Genome and Transcriptome Analyses of the Mutualistic Root Symbiont Piriformospora indica.</title>
        <authorList>
            <person name="Zuccaro A."/>
            <person name="Lahrmann U."/>
            <person name="Guldener U."/>
            <person name="Langen G."/>
            <person name="Pfiffi S."/>
            <person name="Biedenkopf D."/>
            <person name="Wong P."/>
            <person name="Samans B."/>
            <person name="Grimm C."/>
            <person name="Basiewicz M."/>
            <person name="Murat C."/>
            <person name="Martin F."/>
            <person name="Kogel K.H."/>
        </authorList>
    </citation>
    <scope>NUCLEOTIDE SEQUENCE [LARGE SCALE GENOMIC DNA]</scope>
    <source>
        <strain evidence="7 8">DSM 11827</strain>
    </source>
</reference>
<dbReference type="InterPro" id="IPR036887">
    <property type="entry name" value="HTH_APSES_sf"/>
</dbReference>
<dbReference type="InterPro" id="IPR003163">
    <property type="entry name" value="Tscrpt_reg_HTH_APSES-type"/>
</dbReference>
<gene>
    <name evidence="7" type="ORF">PIIN_04676</name>
</gene>
<evidence type="ECO:0000256" key="3">
    <source>
        <dbReference type="PROSITE-ProRule" id="PRU00023"/>
    </source>
</evidence>
<proteinExistence type="predicted"/>
<feature type="region of interest" description="Disordered" evidence="5">
    <location>
        <begin position="189"/>
        <end position="274"/>
    </location>
</feature>
<feature type="repeat" description="ANK" evidence="3">
    <location>
        <begin position="386"/>
        <end position="418"/>
    </location>
</feature>
<dbReference type="InterPro" id="IPR002110">
    <property type="entry name" value="Ankyrin_rpt"/>
</dbReference>
<keyword evidence="1" id="KW-0677">Repeat</keyword>